<dbReference type="GO" id="GO:0016020">
    <property type="term" value="C:membrane"/>
    <property type="evidence" value="ECO:0007669"/>
    <property type="project" value="TreeGrafter"/>
</dbReference>
<organism evidence="4 5">
    <name type="scientific">Anopheles epiroticus</name>
    <dbReference type="NCBI Taxonomy" id="199890"/>
    <lineage>
        <taxon>Eukaryota</taxon>
        <taxon>Metazoa</taxon>
        <taxon>Ecdysozoa</taxon>
        <taxon>Arthropoda</taxon>
        <taxon>Hexapoda</taxon>
        <taxon>Insecta</taxon>
        <taxon>Pterygota</taxon>
        <taxon>Neoptera</taxon>
        <taxon>Endopterygota</taxon>
        <taxon>Diptera</taxon>
        <taxon>Nematocera</taxon>
        <taxon>Culicoidea</taxon>
        <taxon>Culicidae</taxon>
        <taxon>Anophelinae</taxon>
        <taxon>Anopheles</taxon>
    </lineage>
</organism>
<evidence type="ECO:0000256" key="2">
    <source>
        <dbReference type="SAM" id="Phobius"/>
    </source>
</evidence>
<feature type="domain" description="Cytochrome b5 heme-binding" evidence="3">
    <location>
        <begin position="57"/>
        <end position="153"/>
    </location>
</feature>
<dbReference type="InterPro" id="IPR050577">
    <property type="entry name" value="MAPR/NEUFC/NENF-like"/>
</dbReference>
<proteinExistence type="inferred from homology"/>
<feature type="transmembrane region" description="Helical" evidence="2">
    <location>
        <begin position="12"/>
        <end position="30"/>
    </location>
</feature>
<keyword evidence="2" id="KW-0812">Transmembrane</keyword>
<dbReference type="Pfam" id="PF00173">
    <property type="entry name" value="Cyt-b5"/>
    <property type="match status" value="1"/>
</dbReference>
<dbReference type="VEuPathDB" id="VectorBase:AEPI001379"/>
<reference evidence="5" key="1">
    <citation type="submission" date="2013-03" db="EMBL/GenBank/DDBJ databases">
        <title>The Genome Sequence of Anopheles epiroticus epiroticus2.</title>
        <authorList>
            <consortium name="The Broad Institute Genomics Platform"/>
            <person name="Neafsey D.E."/>
            <person name="Howell P."/>
            <person name="Walker B."/>
            <person name="Young S.K."/>
            <person name="Zeng Q."/>
            <person name="Gargeya S."/>
            <person name="Fitzgerald M."/>
            <person name="Haas B."/>
            <person name="Abouelleil A."/>
            <person name="Allen A.W."/>
            <person name="Alvarado L."/>
            <person name="Arachchi H.M."/>
            <person name="Berlin A.M."/>
            <person name="Chapman S.B."/>
            <person name="Gainer-Dewar J."/>
            <person name="Goldberg J."/>
            <person name="Griggs A."/>
            <person name="Gujja S."/>
            <person name="Hansen M."/>
            <person name="Howarth C."/>
            <person name="Imamovic A."/>
            <person name="Ireland A."/>
            <person name="Larimer J."/>
            <person name="McCowan C."/>
            <person name="Murphy C."/>
            <person name="Pearson M."/>
            <person name="Poon T.W."/>
            <person name="Priest M."/>
            <person name="Roberts A."/>
            <person name="Saif S."/>
            <person name="Shea T."/>
            <person name="Sisk P."/>
            <person name="Sykes S."/>
            <person name="Wortman J."/>
            <person name="Nusbaum C."/>
            <person name="Birren B."/>
        </authorList>
    </citation>
    <scope>NUCLEOTIDE SEQUENCE [LARGE SCALE GENOMIC DNA]</scope>
    <source>
        <strain evidence="5">Epiroticus2</strain>
    </source>
</reference>
<evidence type="ECO:0000313" key="5">
    <source>
        <dbReference type="Proteomes" id="UP000075885"/>
    </source>
</evidence>
<dbReference type="PANTHER" id="PTHR10281:SF4">
    <property type="entry name" value="NEUFERRICIN"/>
    <property type="match status" value="1"/>
</dbReference>
<dbReference type="AlphaFoldDB" id="A0A182P395"/>
<keyword evidence="2" id="KW-1133">Transmembrane helix</keyword>
<dbReference type="PANTHER" id="PTHR10281">
    <property type="entry name" value="MEMBRANE-ASSOCIATED PROGESTERONE RECEPTOR COMPONENT-RELATED"/>
    <property type="match status" value="1"/>
</dbReference>
<comment type="similarity">
    <text evidence="1">Belongs to the cytochrome b5 family. MAPR subfamily.</text>
</comment>
<dbReference type="InterPro" id="IPR036400">
    <property type="entry name" value="Cyt_B5-like_heme/steroid_sf"/>
</dbReference>
<keyword evidence="5" id="KW-1185">Reference proteome</keyword>
<reference evidence="4" key="2">
    <citation type="submission" date="2020-05" db="UniProtKB">
        <authorList>
            <consortium name="EnsemblMetazoa"/>
        </authorList>
    </citation>
    <scope>IDENTIFICATION</scope>
    <source>
        <strain evidence="4">Epiroticus2</strain>
    </source>
</reference>
<dbReference type="Gene3D" id="3.10.120.10">
    <property type="entry name" value="Cytochrome b5-like heme/steroid binding domain"/>
    <property type="match status" value="1"/>
</dbReference>
<keyword evidence="2" id="KW-0472">Membrane</keyword>
<evidence type="ECO:0000259" key="3">
    <source>
        <dbReference type="SMART" id="SM01117"/>
    </source>
</evidence>
<sequence length="271" mass="31015">MNSKAGNYFRHAAVVAFGMVLFYLLAFKPIQLLERFGFGRNAPSTQQQVQVEHDQLFTEAVLRKYNGKDTNELYLVILGHVYDVTVGFKHYGPGQSYHMFVGQDATRSFVTGEFEHYTPELSDVSALKESELEQLLTWKEFYDKTYRYVGKLVGRYFDPAGLETAYYRHVLERAAKAKENKDGDHQYPSCNVEWKIEMGTRVWCTNRSGTGQVRSWVGRPRKVVQREENGSENRSVQYCACLPEDVSDPAHYVLFPGCDETASSCIVPDQN</sequence>
<dbReference type="GO" id="GO:0012505">
    <property type="term" value="C:endomembrane system"/>
    <property type="evidence" value="ECO:0007669"/>
    <property type="project" value="TreeGrafter"/>
</dbReference>
<evidence type="ECO:0000313" key="4">
    <source>
        <dbReference type="EnsemblMetazoa" id="AEPI001379-PA"/>
    </source>
</evidence>
<dbReference type="SUPFAM" id="SSF55856">
    <property type="entry name" value="Cytochrome b5-like heme/steroid binding domain"/>
    <property type="match status" value="1"/>
</dbReference>
<name>A0A182P395_9DIPT</name>
<dbReference type="InterPro" id="IPR001199">
    <property type="entry name" value="Cyt_B5-like_heme/steroid-bd"/>
</dbReference>
<accession>A0A182P395</accession>
<evidence type="ECO:0000256" key="1">
    <source>
        <dbReference type="ARBA" id="ARBA00038357"/>
    </source>
</evidence>
<protein>
    <recommendedName>
        <fullName evidence="3">Cytochrome b5 heme-binding domain-containing protein</fullName>
    </recommendedName>
</protein>
<dbReference type="SMART" id="SM01117">
    <property type="entry name" value="Cyt-b5"/>
    <property type="match status" value="1"/>
</dbReference>
<dbReference type="EnsemblMetazoa" id="AEPI001379-RA">
    <property type="protein sequence ID" value="AEPI001379-PA"/>
    <property type="gene ID" value="AEPI001379"/>
</dbReference>
<dbReference type="Proteomes" id="UP000075885">
    <property type="component" value="Unassembled WGS sequence"/>
</dbReference>